<dbReference type="InterPro" id="IPR024171">
    <property type="entry name" value="SRK-like_kinase"/>
</dbReference>
<dbReference type="FunFam" id="3.30.200.20:FF:000330">
    <property type="entry name" value="G-type lectin S-receptor-like serine/threonine-protein kinase At4g03230"/>
    <property type="match status" value="1"/>
</dbReference>
<dbReference type="InterPro" id="IPR021820">
    <property type="entry name" value="S-locus_recpt_kinase_C"/>
</dbReference>
<dbReference type="InterPro" id="IPR036426">
    <property type="entry name" value="Bulb-type_lectin_dom_sf"/>
</dbReference>
<keyword evidence="25" id="KW-1185">Reference proteome</keyword>
<dbReference type="SMART" id="SM00473">
    <property type="entry name" value="PAN_AP"/>
    <property type="match status" value="1"/>
</dbReference>
<evidence type="ECO:0000256" key="12">
    <source>
        <dbReference type="ARBA" id="ARBA00023136"/>
    </source>
</evidence>
<evidence type="ECO:0000256" key="19">
    <source>
        <dbReference type="SAM" id="Phobius"/>
    </source>
</evidence>
<dbReference type="Pfam" id="PF01453">
    <property type="entry name" value="B_lectin"/>
    <property type="match status" value="1"/>
</dbReference>
<dbReference type="Pfam" id="PF07714">
    <property type="entry name" value="PK_Tyr_Ser-Thr"/>
    <property type="match status" value="1"/>
</dbReference>
<evidence type="ECO:0000256" key="13">
    <source>
        <dbReference type="ARBA" id="ARBA00023157"/>
    </source>
</evidence>
<sequence>MANKTRKLILGLLCLLIYLGPSSSQSQHDTLVQGEELVIYTELNSVEGRFRIEFISFDAINYYVGIWYNTNADRVSNTVWVANHDNPVFHARSLTIDHNGNLKITYDGDLSILLYSGHEASNVSVVLLDTGNFVLSEISSGRQLWQSFDYPSHVLLPGMKLGVDRKTGQRWFLTSWRSQEVPDSGNFTFGLHPNRTDQLVILLHGVIYWTSGYVNSSSFRLTNSHYSFDYTSNENETYFNYPAVADIYLSINYLGVLFDDKGVIVNCTSASSYLNEGCVAKENHQCRSLNETFSRVFGSWDDIDGFKFNEGDNLTLTYCEAKCLNNCSCVAYASTNEENQTGCEIWSTGPGIASTDASMRRTIYFLAKNIANGDQKKKNVANRRANRWWIWLIIAVGAIIISLLCFLGNTKWKKCRVEGERKKKQKLLIQELGGNAIPPTVHDKEKKQNKDGHANHELRIFSFESISVATNNFSTENKLGEGGFGPVYKGKLSDGPEIAIKRLSGSSGQGLVEFKNEVILIAKLQHTNLVRLLGFCIQEEEKLLIYEYMPNKSLDFFLFDSTKKHLLSWRTRFNIIEGIAQGLVYLHKYSRLRVIHRDLKASNILLDEEMNPKISDFGMAKIFGLKGLEENTNRIVGTYGYMSPEYAMNGVVSIKTDVFSFGVLLLEIMSGKKNNSRYHFEDPLNLTGYAWQLWNEGKSLELIDPTILEESRPPFEALRCIHIGLLCVQDQAKDRPTMPDVVSMLSNETLKLSSPKQPAFFTNTNAEDLGVSEIKPKNCSINSVTISVMEAR</sequence>
<dbReference type="InterPro" id="IPR001480">
    <property type="entry name" value="Bulb-type_lectin_dom"/>
</dbReference>
<keyword evidence="11 19" id="KW-1133">Transmembrane helix</keyword>
<keyword evidence="2" id="KW-1003">Cell membrane</keyword>
<dbReference type="EC" id="2.7.11.1" evidence="18"/>
<dbReference type="InterPro" id="IPR000719">
    <property type="entry name" value="Prot_kinase_dom"/>
</dbReference>
<protein>
    <recommendedName>
        <fullName evidence="18">Receptor-like serine/threonine-protein kinase</fullName>
        <ecNumber evidence="18">2.7.11.1</ecNumber>
    </recommendedName>
</protein>
<dbReference type="InterPro" id="IPR003609">
    <property type="entry name" value="Pan_app"/>
</dbReference>
<dbReference type="GO" id="GO:0005524">
    <property type="term" value="F:ATP binding"/>
    <property type="evidence" value="ECO:0007669"/>
    <property type="project" value="UniProtKB-KW"/>
</dbReference>
<dbReference type="PANTHER" id="PTHR27002">
    <property type="entry name" value="RECEPTOR-LIKE SERINE/THREONINE-PROTEIN KINASE SD1-8"/>
    <property type="match status" value="1"/>
</dbReference>
<evidence type="ECO:0000256" key="8">
    <source>
        <dbReference type="ARBA" id="ARBA00022741"/>
    </source>
</evidence>
<dbReference type="GO" id="GO:0004674">
    <property type="term" value="F:protein serine/threonine kinase activity"/>
    <property type="evidence" value="ECO:0007669"/>
    <property type="project" value="UniProtKB-KW"/>
</dbReference>
<dbReference type="InterPro" id="IPR008271">
    <property type="entry name" value="Ser/Thr_kinase_AS"/>
</dbReference>
<dbReference type="Proteomes" id="UP000737018">
    <property type="component" value="Unassembled WGS sequence"/>
</dbReference>
<keyword evidence="5 19" id="KW-0812">Transmembrane</keyword>
<dbReference type="PROSITE" id="PS00108">
    <property type="entry name" value="PROTEIN_KINASE_ST"/>
    <property type="match status" value="1"/>
</dbReference>
<keyword evidence="13" id="KW-1015">Disulfide bond</keyword>
<dbReference type="Pfam" id="PF11883">
    <property type="entry name" value="DUF3403"/>
    <property type="match status" value="1"/>
</dbReference>
<feature type="domain" description="Apple" evidence="23">
    <location>
        <begin position="286"/>
        <end position="370"/>
    </location>
</feature>
<keyword evidence="15" id="KW-0325">Glycoprotein</keyword>
<feature type="chain" id="PRO_5035216228" description="Receptor-like serine/threonine-protein kinase" evidence="20">
    <location>
        <begin position="25"/>
        <end position="792"/>
    </location>
</feature>
<feature type="signal peptide" evidence="20">
    <location>
        <begin position="1"/>
        <end position="24"/>
    </location>
</feature>
<dbReference type="FunFam" id="1.10.510.10:FF:000060">
    <property type="entry name" value="G-type lectin S-receptor-like serine/threonine-protein kinase"/>
    <property type="match status" value="1"/>
</dbReference>
<keyword evidence="3 18" id="KW-0723">Serine/threonine-protein kinase</keyword>
<comment type="subcellular location">
    <subcellularLocation>
        <location evidence="1">Cell membrane</location>
        <topology evidence="1">Single-pass type I membrane protein</topology>
    </subcellularLocation>
</comment>
<dbReference type="SMART" id="SM00220">
    <property type="entry name" value="S_TKc"/>
    <property type="match status" value="1"/>
</dbReference>
<evidence type="ECO:0000256" key="3">
    <source>
        <dbReference type="ARBA" id="ARBA00022527"/>
    </source>
</evidence>
<proteinExistence type="inferred from homology"/>
<dbReference type="SUPFAM" id="SSF56112">
    <property type="entry name" value="Protein kinase-like (PK-like)"/>
    <property type="match status" value="1"/>
</dbReference>
<evidence type="ECO:0000256" key="2">
    <source>
        <dbReference type="ARBA" id="ARBA00022475"/>
    </source>
</evidence>
<dbReference type="EMBL" id="JRKL02001858">
    <property type="protein sequence ID" value="KAF3961655.1"/>
    <property type="molecule type" value="Genomic_DNA"/>
</dbReference>
<evidence type="ECO:0000256" key="18">
    <source>
        <dbReference type="PIRNR" id="PIRNR000641"/>
    </source>
</evidence>
<dbReference type="Gene3D" id="3.30.200.20">
    <property type="entry name" value="Phosphorylase Kinase, domain 1"/>
    <property type="match status" value="1"/>
</dbReference>
<accession>A0A8J4R7E3</accession>
<evidence type="ECO:0000256" key="9">
    <source>
        <dbReference type="ARBA" id="ARBA00022777"/>
    </source>
</evidence>
<keyword evidence="9 18" id="KW-0418">Kinase</keyword>
<evidence type="ECO:0000256" key="4">
    <source>
        <dbReference type="ARBA" id="ARBA00022679"/>
    </source>
</evidence>
<gene>
    <name evidence="24" type="ORF">CMV_013745</name>
</gene>
<dbReference type="InterPro" id="IPR011009">
    <property type="entry name" value="Kinase-like_dom_sf"/>
</dbReference>
<evidence type="ECO:0000256" key="10">
    <source>
        <dbReference type="ARBA" id="ARBA00022840"/>
    </source>
</evidence>
<dbReference type="CDD" id="cd14066">
    <property type="entry name" value="STKc_IRAK"/>
    <property type="match status" value="1"/>
</dbReference>
<reference evidence="24" key="1">
    <citation type="submission" date="2020-03" db="EMBL/GenBank/DDBJ databases">
        <title>Castanea mollissima Vanexum genome sequencing.</title>
        <authorList>
            <person name="Staton M."/>
        </authorList>
    </citation>
    <scope>NUCLEOTIDE SEQUENCE</scope>
    <source>
        <tissue evidence="24">Leaf</tissue>
    </source>
</reference>
<evidence type="ECO:0000313" key="25">
    <source>
        <dbReference type="Proteomes" id="UP000737018"/>
    </source>
</evidence>
<dbReference type="OrthoDB" id="4062651at2759"/>
<comment type="caution">
    <text evidence="24">The sequence shown here is derived from an EMBL/GenBank/DDBJ whole genome shotgun (WGS) entry which is preliminary data.</text>
</comment>
<evidence type="ECO:0000256" key="6">
    <source>
        <dbReference type="ARBA" id="ARBA00022729"/>
    </source>
</evidence>
<evidence type="ECO:0000259" key="22">
    <source>
        <dbReference type="PROSITE" id="PS50927"/>
    </source>
</evidence>
<dbReference type="PIRSF" id="PIRSF000641">
    <property type="entry name" value="SRK"/>
    <property type="match status" value="1"/>
</dbReference>
<dbReference type="InterPro" id="IPR001245">
    <property type="entry name" value="Ser-Thr/Tyr_kinase_cat_dom"/>
</dbReference>
<keyword evidence="7" id="KW-0430">Lectin</keyword>
<organism evidence="24 25">
    <name type="scientific">Castanea mollissima</name>
    <name type="common">Chinese chestnut</name>
    <dbReference type="NCBI Taxonomy" id="60419"/>
    <lineage>
        <taxon>Eukaryota</taxon>
        <taxon>Viridiplantae</taxon>
        <taxon>Streptophyta</taxon>
        <taxon>Embryophyta</taxon>
        <taxon>Tracheophyta</taxon>
        <taxon>Spermatophyta</taxon>
        <taxon>Magnoliopsida</taxon>
        <taxon>eudicotyledons</taxon>
        <taxon>Gunneridae</taxon>
        <taxon>Pentapetalae</taxon>
        <taxon>rosids</taxon>
        <taxon>fabids</taxon>
        <taxon>Fagales</taxon>
        <taxon>Fagaceae</taxon>
        <taxon>Castanea</taxon>
    </lineage>
</organism>
<feature type="domain" description="Protein kinase" evidence="21">
    <location>
        <begin position="473"/>
        <end position="750"/>
    </location>
</feature>
<keyword evidence="4 18" id="KW-0808">Transferase</keyword>
<evidence type="ECO:0000256" key="7">
    <source>
        <dbReference type="ARBA" id="ARBA00022734"/>
    </source>
</evidence>
<feature type="domain" description="Bulb-type lectin" evidence="22">
    <location>
        <begin position="28"/>
        <end position="148"/>
    </location>
</feature>
<evidence type="ECO:0000256" key="14">
    <source>
        <dbReference type="ARBA" id="ARBA00023170"/>
    </source>
</evidence>
<dbReference type="PROSITE" id="PS50927">
    <property type="entry name" value="BULB_LECTIN"/>
    <property type="match status" value="1"/>
</dbReference>
<dbReference type="PANTHER" id="PTHR27002:SF926">
    <property type="entry name" value="OS07G0535800 PROTEIN"/>
    <property type="match status" value="1"/>
</dbReference>
<dbReference type="Pfam" id="PF08276">
    <property type="entry name" value="PAN_2"/>
    <property type="match status" value="1"/>
</dbReference>
<dbReference type="CDD" id="cd00028">
    <property type="entry name" value="B_lectin"/>
    <property type="match status" value="1"/>
</dbReference>
<evidence type="ECO:0000259" key="21">
    <source>
        <dbReference type="PROSITE" id="PS50011"/>
    </source>
</evidence>
<evidence type="ECO:0000256" key="17">
    <source>
        <dbReference type="ARBA" id="ARBA00048679"/>
    </source>
</evidence>
<evidence type="ECO:0000256" key="15">
    <source>
        <dbReference type="ARBA" id="ARBA00023180"/>
    </source>
</evidence>
<keyword evidence="10 18" id="KW-0067">ATP-binding</keyword>
<name>A0A8J4R7E3_9ROSI</name>
<dbReference type="SMART" id="SM00108">
    <property type="entry name" value="B_lectin"/>
    <property type="match status" value="1"/>
</dbReference>
<feature type="transmembrane region" description="Helical" evidence="19">
    <location>
        <begin position="388"/>
        <end position="407"/>
    </location>
</feature>
<dbReference type="Gene3D" id="1.10.510.10">
    <property type="entry name" value="Transferase(Phosphotransferase) domain 1"/>
    <property type="match status" value="1"/>
</dbReference>
<evidence type="ECO:0000256" key="16">
    <source>
        <dbReference type="ARBA" id="ARBA00047899"/>
    </source>
</evidence>
<keyword evidence="8 18" id="KW-0547">Nucleotide-binding</keyword>
<dbReference type="SUPFAM" id="SSF51110">
    <property type="entry name" value="alpha-D-mannose-specific plant lectins"/>
    <property type="match status" value="1"/>
</dbReference>
<evidence type="ECO:0000256" key="1">
    <source>
        <dbReference type="ARBA" id="ARBA00004251"/>
    </source>
</evidence>
<dbReference type="Gene3D" id="2.90.10.10">
    <property type="entry name" value="Bulb-type lectin domain"/>
    <property type="match status" value="1"/>
</dbReference>
<evidence type="ECO:0000256" key="11">
    <source>
        <dbReference type="ARBA" id="ARBA00022989"/>
    </source>
</evidence>
<evidence type="ECO:0000313" key="24">
    <source>
        <dbReference type="EMBL" id="KAF3961655.1"/>
    </source>
</evidence>
<evidence type="ECO:0000256" key="5">
    <source>
        <dbReference type="ARBA" id="ARBA00022692"/>
    </source>
</evidence>
<dbReference type="GO" id="GO:0005886">
    <property type="term" value="C:plasma membrane"/>
    <property type="evidence" value="ECO:0007669"/>
    <property type="project" value="UniProtKB-SubCell"/>
</dbReference>
<comment type="similarity">
    <text evidence="18">Belongs to the protein kinase superfamily. Ser/Thr protein kinase family.</text>
</comment>
<comment type="catalytic activity">
    <reaction evidence="16 18">
        <text>L-threonyl-[protein] + ATP = O-phospho-L-threonyl-[protein] + ADP + H(+)</text>
        <dbReference type="Rhea" id="RHEA:46608"/>
        <dbReference type="Rhea" id="RHEA-COMP:11060"/>
        <dbReference type="Rhea" id="RHEA-COMP:11605"/>
        <dbReference type="ChEBI" id="CHEBI:15378"/>
        <dbReference type="ChEBI" id="CHEBI:30013"/>
        <dbReference type="ChEBI" id="CHEBI:30616"/>
        <dbReference type="ChEBI" id="CHEBI:61977"/>
        <dbReference type="ChEBI" id="CHEBI:456216"/>
        <dbReference type="EC" id="2.7.11.1"/>
    </reaction>
</comment>
<evidence type="ECO:0000259" key="23">
    <source>
        <dbReference type="PROSITE" id="PS50948"/>
    </source>
</evidence>
<keyword evidence="12 19" id="KW-0472">Membrane</keyword>
<dbReference type="GO" id="GO:0030246">
    <property type="term" value="F:carbohydrate binding"/>
    <property type="evidence" value="ECO:0007669"/>
    <property type="project" value="UniProtKB-KW"/>
</dbReference>
<keyword evidence="14" id="KW-0675">Receptor</keyword>
<dbReference type="PROSITE" id="PS50011">
    <property type="entry name" value="PROTEIN_KINASE_DOM"/>
    <property type="match status" value="1"/>
</dbReference>
<dbReference type="AlphaFoldDB" id="A0A8J4R7E3"/>
<keyword evidence="6 20" id="KW-0732">Signal</keyword>
<comment type="catalytic activity">
    <reaction evidence="17 18">
        <text>L-seryl-[protein] + ATP = O-phospho-L-seryl-[protein] + ADP + H(+)</text>
        <dbReference type="Rhea" id="RHEA:17989"/>
        <dbReference type="Rhea" id="RHEA-COMP:9863"/>
        <dbReference type="Rhea" id="RHEA-COMP:11604"/>
        <dbReference type="ChEBI" id="CHEBI:15378"/>
        <dbReference type="ChEBI" id="CHEBI:29999"/>
        <dbReference type="ChEBI" id="CHEBI:30616"/>
        <dbReference type="ChEBI" id="CHEBI:83421"/>
        <dbReference type="ChEBI" id="CHEBI:456216"/>
        <dbReference type="EC" id="2.7.11.1"/>
    </reaction>
</comment>
<dbReference type="PROSITE" id="PS50948">
    <property type="entry name" value="PAN"/>
    <property type="match status" value="1"/>
</dbReference>
<evidence type="ECO:0000256" key="20">
    <source>
        <dbReference type="SAM" id="SignalP"/>
    </source>
</evidence>